<feature type="transmembrane region" description="Helical" evidence="2">
    <location>
        <begin position="95"/>
        <end position="124"/>
    </location>
</feature>
<keyword evidence="2" id="KW-0472">Membrane</keyword>
<dbReference type="EMBL" id="JABSTR010000007">
    <property type="protein sequence ID" value="KAH9376069.1"/>
    <property type="molecule type" value="Genomic_DNA"/>
</dbReference>
<gene>
    <name evidence="4" type="ORF">HPB48_007267</name>
</gene>
<feature type="domain" description="SAYSvFN" evidence="3">
    <location>
        <begin position="95"/>
        <end position="163"/>
    </location>
</feature>
<keyword evidence="2" id="KW-1133">Transmembrane helix</keyword>
<organism evidence="4 5">
    <name type="scientific">Haemaphysalis longicornis</name>
    <name type="common">Bush tick</name>
    <dbReference type="NCBI Taxonomy" id="44386"/>
    <lineage>
        <taxon>Eukaryota</taxon>
        <taxon>Metazoa</taxon>
        <taxon>Ecdysozoa</taxon>
        <taxon>Arthropoda</taxon>
        <taxon>Chelicerata</taxon>
        <taxon>Arachnida</taxon>
        <taxon>Acari</taxon>
        <taxon>Parasitiformes</taxon>
        <taxon>Ixodida</taxon>
        <taxon>Ixodoidea</taxon>
        <taxon>Ixodidae</taxon>
        <taxon>Haemaphysalinae</taxon>
        <taxon>Haemaphysalis</taxon>
    </lineage>
</organism>
<dbReference type="InterPro" id="IPR039159">
    <property type="entry name" value="SAYSD1"/>
</dbReference>
<evidence type="ECO:0000259" key="3">
    <source>
        <dbReference type="Pfam" id="PF10260"/>
    </source>
</evidence>
<dbReference type="PANTHER" id="PTHR13527">
    <property type="entry name" value="SAYSVFN DOMAIN-CONTAINING PROTEIN 1"/>
    <property type="match status" value="1"/>
</dbReference>
<keyword evidence="2" id="KW-0812">Transmembrane</keyword>
<dbReference type="AlphaFoldDB" id="A0A9J6GKI1"/>
<name>A0A9J6GKI1_HAELO</name>
<evidence type="ECO:0000256" key="1">
    <source>
        <dbReference type="SAM" id="MobiDB-lite"/>
    </source>
</evidence>
<dbReference type="PANTHER" id="PTHR13527:SF0">
    <property type="entry name" value="SAYSVFN DOMAIN-CONTAINING PROTEIN 1"/>
    <property type="match status" value="1"/>
</dbReference>
<sequence length="171" mass="19345">MEAIEEELAKFRAQLKEKQKVTKNDRPTKPETASESEDVDVDCKTDSSTKPRKRRPLSEAPMPTSRIVITDEPVVDEAACSRWTKLDVATLAAKVTLWCLLMTLFVVLEFGAVFFVVSVFYVMFTNFRKRPRIRGELSAYSVFNPNAEAIDGSLTAQDLERQLTMGILPMH</sequence>
<dbReference type="OrthoDB" id="71310at2759"/>
<evidence type="ECO:0000313" key="5">
    <source>
        <dbReference type="Proteomes" id="UP000821853"/>
    </source>
</evidence>
<reference evidence="4 5" key="1">
    <citation type="journal article" date="2020" name="Cell">
        <title>Large-Scale Comparative Analyses of Tick Genomes Elucidate Their Genetic Diversity and Vector Capacities.</title>
        <authorList>
            <consortium name="Tick Genome and Microbiome Consortium (TIGMIC)"/>
            <person name="Jia N."/>
            <person name="Wang J."/>
            <person name="Shi W."/>
            <person name="Du L."/>
            <person name="Sun Y."/>
            <person name="Zhan W."/>
            <person name="Jiang J.F."/>
            <person name="Wang Q."/>
            <person name="Zhang B."/>
            <person name="Ji P."/>
            <person name="Bell-Sakyi L."/>
            <person name="Cui X.M."/>
            <person name="Yuan T.T."/>
            <person name="Jiang B.G."/>
            <person name="Yang W.F."/>
            <person name="Lam T.T."/>
            <person name="Chang Q.C."/>
            <person name="Ding S.J."/>
            <person name="Wang X.J."/>
            <person name="Zhu J.G."/>
            <person name="Ruan X.D."/>
            <person name="Zhao L."/>
            <person name="Wei J.T."/>
            <person name="Ye R.Z."/>
            <person name="Que T.C."/>
            <person name="Du C.H."/>
            <person name="Zhou Y.H."/>
            <person name="Cheng J.X."/>
            <person name="Dai P.F."/>
            <person name="Guo W.B."/>
            <person name="Han X.H."/>
            <person name="Huang E.J."/>
            <person name="Li L.F."/>
            <person name="Wei W."/>
            <person name="Gao Y.C."/>
            <person name="Liu J.Z."/>
            <person name="Shao H.Z."/>
            <person name="Wang X."/>
            <person name="Wang C.C."/>
            <person name="Yang T.C."/>
            <person name="Huo Q.B."/>
            <person name="Li W."/>
            <person name="Chen H.Y."/>
            <person name="Chen S.E."/>
            <person name="Zhou L.G."/>
            <person name="Ni X.B."/>
            <person name="Tian J.H."/>
            <person name="Sheng Y."/>
            <person name="Liu T."/>
            <person name="Pan Y.S."/>
            <person name="Xia L.Y."/>
            <person name="Li J."/>
            <person name="Zhao F."/>
            <person name="Cao W.C."/>
        </authorList>
    </citation>
    <scope>NUCLEOTIDE SEQUENCE [LARGE SCALE GENOMIC DNA]</scope>
    <source>
        <strain evidence="4">HaeL-2018</strain>
    </source>
</reference>
<dbReference type="Pfam" id="PF10260">
    <property type="entry name" value="SAYSvFN"/>
    <property type="match status" value="1"/>
</dbReference>
<dbReference type="InterPro" id="IPR019387">
    <property type="entry name" value="SAYSvFN_dom"/>
</dbReference>
<protein>
    <recommendedName>
        <fullName evidence="3">SAYSvFN domain-containing protein</fullName>
    </recommendedName>
</protein>
<accession>A0A9J6GKI1</accession>
<dbReference type="VEuPathDB" id="VectorBase:HLOH_065549"/>
<proteinExistence type="predicted"/>
<feature type="region of interest" description="Disordered" evidence="1">
    <location>
        <begin position="17"/>
        <end position="62"/>
    </location>
</feature>
<feature type="compositionally biased region" description="Basic and acidic residues" evidence="1">
    <location>
        <begin position="17"/>
        <end position="29"/>
    </location>
</feature>
<dbReference type="Proteomes" id="UP000821853">
    <property type="component" value="Chromosome 5"/>
</dbReference>
<evidence type="ECO:0000256" key="2">
    <source>
        <dbReference type="SAM" id="Phobius"/>
    </source>
</evidence>
<keyword evidence="5" id="KW-1185">Reference proteome</keyword>
<comment type="caution">
    <text evidence="4">The sequence shown here is derived from an EMBL/GenBank/DDBJ whole genome shotgun (WGS) entry which is preliminary data.</text>
</comment>
<evidence type="ECO:0000313" key="4">
    <source>
        <dbReference type="EMBL" id="KAH9376069.1"/>
    </source>
</evidence>
<dbReference type="OMA" id="ERQLTMG"/>